<evidence type="ECO:0000256" key="2">
    <source>
        <dbReference type="ARBA" id="ARBA00009359"/>
    </source>
</evidence>
<dbReference type="GO" id="GO:0006281">
    <property type="term" value="P:DNA repair"/>
    <property type="evidence" value="ECO:0007669"/>
    <property type="project" value="UniProtKB-KW"/>
</dbReference>
<keyword evidence="6" id="KW-0234">DNA repair</keyword>
<dbReference type="GO" id="GO:0051382">
    <property type="term" value="P:kinetochore assembly"/>
    <property type="evidence" value="ECO:0007669"/>
    <property type="project" value="InterPro"/>
</dbReference>
<evidence type="ECO:0000256" key="1">
    <source>
        <dbReference type="ARBA" id="ARBA00004123"/>
    </source>
</evidence>
<protein>
    <recommendedName>
        <fullName evidence="3">Centromere protein X</fullName>
    </recommendedName>
</protein>
<sequence>MEERTTEVVFKKETVGKLLSLFFKDEKTKVSGDAVILMAEMLKIFVEGECGFSGHDRWDGRPTGSSPGCGVWDGAACLPRSRGANNFIMCRCPEAARRSQKQAAAEDCDVVDIEHFEKILPQLVSTHSTIPVTEFHSRSLFTFFIP</sequence>
<reference evidence="9" key="3">
    <citation type="submission" date="2025-09" db="UniProtKB">
        <authorList>
            <consortium name="Ensembl"/>
        </authorList>
    </citation>
    <scope>IDENTIFICATION</scope>
</reference>
<evidence type="ECO:0000256" key="4">
    <source>
        <dbReference type="ARBA" id="ARBA00022763"/>
    </source>
</evidence>
<dbReference type="GeneTree" id="ENSGT00940000173493"/>
<organism evidence="9 10">
    <name type="scientific">Scleropages formosus</name>
    <name type="common">Asian bonytongue</name>
    <name type="synonym">Osteoglossum formosum</name>
    <dbReference type="NCBI Taxonomy" id="113540"/>
    <lineage>
        <taxon>Eukaryota</taxon>
        <taxon>Metazoa</taxon>
        <taxon>Chordata</taxon>
        <taxon>Craniata</taxon>
        <taxon>Vertebrata</taxon>
        <taxon>Euteleostomi</taxon>
        <taxon>Actinopterygii</taxon>
        <taxon>Neopterygii</taxon>
        <taxon>Teleostei</taxon>
        <taxon>Osteoglossocephala</taxon>
        <taxon>Osteoglossomorpha</taxon>
        <taxon>Osteoglossiformes</taxon>
        <taxon>Osteoglossidae</taxon>
        <taxon>Scleropages</taxon>
    </lineage>
</organism>
<gene>
    <name evidence="9" type="primary">LOC108940888</name>
</gene>
<dbReference type="GO" id="GO:0043240">
    <property type="term" value="C:Fanconi anaemia nuclear complex"/>
    <property type="evidence" value="ECO:0007669"/>
    <property type="project" value="TreeGrafter"/>
</dbReference>
<dbReference type="GO" id="GO:0003677">
    <property type="term" value="F:DNA binding"/>
    <property type="evidence" value="ECO:0007669"/>
    <property type="project" value="UniProtKB-KW"/>
</dbReference>
<dbReference type="GO" id="GO:0031297">
    <property type="term" value="P:replication fork processing"/>
    <property type="evidence" value="ECO:0007669"/>
    <property type="project" value="TreeGrafter"/>
</dbReference>
<dbReference type="PANTHER" id="PTHR28680">
    <property type="entry name" value="CENTROMERE PROTEIN X"/>
    <property type="match status" value="1"/>
</dbReference>
<dbReference type="AlphaFoldDB" id="A0A8D0CH09"/>
<comment type="similarity">
    <text evidence="2">Belongs to the CENP-X/MHF2 family.</text>
</comment>
<dbReference type="CDD" id="cd22921">
    <property type="entry name" value="HFD_CENP-X"/>
    <property type="match status" value="1"/>
</dbReference>
<dbReference type="GO" id="GO:0071821">
    <property type="term" value="C:FANCM-MHF complex"/>
    <property type="evidence" value="ECO:0007669"/>
    <property type="project" value="TreeGrafter"/>
</dbReference>
<dbReference type="OrthoDB" id="2500381at2759"/>
<dbReference type="Proteomes" id="UP000694397">
    <property type="component" value="Chromosome 3"/>
</dbReference>
<keyword evidence="7" id="KW-0539">Nucleus</keyword>
<comment type="subunit">
    <text evidence="8">Heterodimer with CENPX, sometimes called MHF; this interaction stabilizes both partners. MHF heterodimers can assemble to form tetrameric structures. MHF also coassemble with CENPT-CENPW heterodimers at centromeres to form the tetrameric CENP-T-W-S-X complex. Forms a discrete complex with FANCM and CENPX, called FANCM-MHF; this interaction, probably mediated by direct binding between CENPS and FANCM, leads to synergistic activation of double-stranded DNA binding and strongly stimulates FANCM-mediated DNA remodeling. Recruited by FANCM to the Fanconi anemia (FA) core complex, which consists of CENPS, CENPX, FANCA, FANCB, FANCC, FANCE, FANCF, FANCG, FANCL, FANCM, FAAP24 and FAAP100. The FA core complex associates with Bloom syndrome (BLM) complex, which consists of at least BLM, DNA topoisomerase 3-alpha (TOP3A), RMI1/BLAP75, RPA1/RPA70 and RPA2/RPA32. The super complex between FA and BLM is called BRAFT.</text>
</comment>
<evidence type="ECO:0000313" key="9">
    <source>
        <dbReference type="Ensembl" id="ENSSFOP00015069201.1"/>
    </source>
</evidence>
<reference evidence="9 10" key="1">
    <citation type="submission" date="2019-04" db="EMBL/GenBank/DDBJ databases">
        <authorList>
            <consortium name="Wellcome Sanger Institute Data Sharing"/>
        </authorList>
    </citation>
    <scope>NUCLEOTIDE SEQUENCE [LARGE SCALE GENOMIC DNA]</scope>
</reference>
<evidence type="ECO:0000313" key="10">
    <source>
        <dbReference type="Proteomes" id="UP000694397"/>
    </source>
</evidence>
<evidence type="ECO:0000256" key="3">
    <source>
        <dbReference type="ARBA" id="ARBA00016388"/>
    </source>
</evidence>
<dbReference type="PANTHER" id="PTHR28680:SF1">
    <property type="entry name" value="CENTROMERE PROTEIN X"/>
    <property type="match status" value="1"/>
</dbReference>
<dbReference type="Gene3D" id="1.20.5.4980">
    <property type="match status" value="1"/>
</dbReference>
<comment type="subcellular location">
    <subcellularLocation>
        <location evidence="1">Nucleus</location>
    </subcellularLocation>
</comment>
<dbReference type="Pfam" id="PF09415">
    <property type="entry name" value="CENP-X"/>
    <property type="match status" value="1"/>
</dbReference>
<keyword evidence="4" id="KW-0227">DNA damage</keyword>
<evidence type="ECO:0000256" key="7">
    <source>
        <dbReference type="ARBA" id="ARBA00023242"/>
    </source>
</evidence>
<evidence type="ECO:0000256" key="8">
    <source>
        <dbReference type="ARBA" id="ARBA00047146"/>
    </source>
</evidence>
<evidence type="ECO:0000256" key="5">
    <source>
        <dbReference type="ARBA" id="ARBA00023125"/>
    </source>
</evidence>
<proteinExistence type="inferred from homology"/>
<dbReference type="InterPro" id="IPR018552">
    <property type="entry name" value="CENP-X"/>
</dbReference>
<dbReference type="GO" id="GO:0000712">
    <property type="term" value="P:resolution of meiotic recombination intermediates"/>
    <property type="evidence" value="ECO:0007669"/>
    <property type="project" value="TreeGrafter"/>
</dbReference>
<keyword evidence="5" id="KW-0238">DNA-binding</keyword>
<keyword evidence="10" id="KW-1185">Reference proteome</keyword>
<name>A0A8D0CH09_SCLFO</name>
<reference evidence="9" key="2">
    <citation type="submission" date="2025-08" db="UniProtKB">
        <authorList>
            <consortium name="Ensembl"/>
        </authorList>
    </citation>
    <scope>IDENTIFICATION</scope>
</reference>
<accession>A0A8D0CH09</accession>
<dbReference type="Ensembl" id="ENSSFOT00015052557.1">
    <property type="protein sequence ID" value="ENSSFOP00015069201.1"/>
    <property type="gene ID" value="ENSSFOG00015031566.1"/>
</dbReference>
<dbReference type="Gene3D" id="6.10.130.30">
    <property type="match status" value="1"/>
</dbReference>
<evidence type="ECO:0000256" key="6">
    <source>
        <dbReference type="ARBA" id="ARBA00023204"/>
    </source>
</evidence>